<name>A0A6J1NXF0_BICAN</name>
<organism evidence="3 4">
    <name type="scientific">Bicyclus anynana</name>
    <name type="common">Squinting bush brown butterfly</name>
    <dbReference type="NCBI Taxonomy" id="110368"/>
    <lineage>
        <taxon>Eukaryota</taxon>
        <taxon>Metazoa</taxon>
        <taxon>Ecdysozoa</taxon>
        <taxon>Arthropoda</taxon>
        <taxon>Hexapoda</taxon>
        <taxon>Insecta</taxon>
        <taxon>Pterygota</taxon>
        <taxon>Neoptera</taxon>
        <taxon>Endopterygota</taxon>
        <taxon>Lepidoptera</taxon>
        <taxon>Glossata</taxon>
        <taxon>Ditrysia</taxon>
        <taxon>Papilionoidea</taxon>
        <taxon>Nymphalidae</taxon>
        <taxon>Satyrinae</taxon>
        <taxon>Satyrini</taxon>
        <taxon>Mycalesina</taxon>
        <taxon>Bicyclus</taxon>
    </lineage>
</organism>
<evidence type="ECO:0000313" key="4">
    <source>
        <dbReference type="RefSeq" id="XP_023948121.2"/>
    </source>
</evidence>
<feature type="region of interest" description="Disordered" evidence="1">
    <location>
        <begin position="131"/>
        <end position="151"/>
    </location>
</feature>
<accession>A0A6J1NXF0</accession>
<sequence length="296" mass="32994">MRTLLWTACLCSLSYAADGKSLAERIDARNVADDFDGKLSFKEGEYFHLKTIRKPRLSDSSRATGTATRDTKASKLNVPLVKKPIPKFADGGSDEDYQAKLKFPKRVSDSVEHEDEDFDVDDYDFDVDHDEFAGRGKPLQPRVKARTSKIKKARPAPVLALRPVGDVAPRDAGKPSVKVARKAGADKMKEEEYDEEFTAGTKTMEIYRKSNSKNTASDEGEDSKEEKSNRPTRTARSSPLSFGAQDRLGEKKGEIPKILSYLPLFSLSTTSLDREQEELPPKTIPGFVRGVINQFK</sequence>
<dbReference type="Proteomes" id="UP001652582">
    <property type="component" value="Chromosome 22"/>
</dbReference>
<reference evidence="4" key="1">
    <citation type="submission" date="2025-08" db="UniProtKB">
        <authorList>
            <consortium name="RefSeq"/>
        </authorList>
    </citation>
    <scope>IDENTIFICATION</scope>
</reference>
<dbReference type="AlphaFoldDB" id="A0A6J1NXF0"/>
<evidence type="ECO:0000256" key="2">
    <source>
        <dbReference type="SAM" id="SignalP"/>
    </source>
</evidence>
<evidence type="ECO:0000313" key="3">
    <source>
        <dbReference type="Proteomes" id="UP001652582"/>
    </source>
</evidence>
<keyword evidence="3" id="KW-1185">Reference proteome</keyword>
<feature type="region of interest" description="Disordered" evidence="1">
    <location>
        <begin position="183"/>
        <end position="249"/>
    </location>
</feature>
<keyword evidence="2" id="KW-0732">Signal</keyword>
<proteinExistence type="predicted"/>
<protein>
    <submittedName>
        <fullName evidence="4">Uncharacterized protein LOC112053072</fullName>
    </submittedName>
</protein>
<dbReference type="GeneID" id="112053072"/>
<feature type="chain" id="PRO_5046922679" evidence="2">
    <location>
        <begin position="17"/>
        <end position="296"/>
    </location>
</feature>
<dbReference type="OrthoDB" id="7481275at2759"/>
<dbReference type="RefSeq" id="XP_023948121.2">
    <property type="nucleotide sequence ID" value="XM_024092353.2"/>
</dbReference>
<evidence type="ECO:0000256" key="1">
    <source>
        <dbReference type="SAM" id="MobiDB-lite"/>
    </source>
</evidence>
<feature type="signal peptide" evidence="2">
    <location>
        <begin position="1"/>
        <end position="16"/>
    </location>
</feature>
<dbReference type="KEGG" id="bany:112053072"/>
<feature type="compositionally biased region" description="Polar residues" evidence="1">
    <location>
        <begin position="231"/>
        <end position="240"/>
    </location>
</feature>
<gene>
    <name evidence="4" type="primary">LOC112053072</name>
</gene>